<dbReference type="PANTHER" id="PTHR43060:SF15">
    <property type="entry name" value="3-HYDROXYISOBUTYRATE DEHYDROGENASE-LIKE 1, MITOCHONDRIAL-RELATED"/>
    <property type="match status" value="1"/>
</dbReference>
<dbReference type="GO" id="GO:0051287">
    <property type="term" value="F:NAD binding"/>
    <property type="evidence" value="ECO:0007669"/>
    <property type="project" value="InterPro"/>
</dbReference>
<dbReference type="InterPro" id="IPR036291">
    <property type="entry name" value="NAD(P)-bd_dom_sf"/>
</dbReference>
<dbReference type="SUPFAM" id="SSF48179">
    <property type="entry name" value="6-phosphogluconate dehydrogenase C-terminal domain-like"/>
    <property type="match status" value="1"/>
</dbReference>
<evidence type="ECO:0000256" key="3">
    <source>
        <dbReference type="ARBA" id="ARBA00023027"/>
    </source>
</evidence>
<dbReference type="InterPro" id="IPR008927">
    <property type="entry name" value="6-PGluconate_DH-like_C_sf"/>
</dbReference>
<dbReference type="Pfam" id="PF03446">
    <property type="entry name" value="NAD_binding_2"/>
    <property type="match status" value="1"/>
</dbReference>
<evidence type="ECO:0000313" key="8">
    <source>
        <dbReference type="Proteomes" id="UP000322080"/>
    </source>
</evidence>
<dbReference type="GO" id="GO:0016054">
    <property type="term" value="P:organic acid catabolic process"/>
    <property type="evidence" value="ECO:0007669"/>
    <property type="project" value="UniProtKB-ARBA"/>
</dbReference>
<reference evidence="7 8" key="1">
    <citation type="submission" date="2019-08" db="EMBL/GenBank/DDBJ databases">
        <title>Identification of a novel species of the genus Boseongicola.</title>
        <authorList>
            <person name="Zhang X.-Q."/>
        </authorList>
    </citation>
    <scope>NUCLEOTIDE SEQUENCE [LARGE SCALE GENOMIC DNA]</scope>
    <source>
        <strain evidence="7 8">HY14</strain>
    </source>
</reference>
<dbReference type="GO" id="GO:0050661">
    <property type="term" value="F:NADP binding"/>
    <property type="evidence" value="ECO:0007669"/>
    <property type="project" value="InterPro"/>
</dbReference>
<keyword evidence="8" id="KW-1185">Reference proteome</keyword>
<name>A0A5D0RK93_9RHOB</name>
<keyword evidence="2" id="KW-0560">Oxidoreductase</keyword>
<accession>A0A5D0RK93</accession>
<feature type="domain" description="3-hydroxyisobutyrate dehydrogenase-like NAD-binding" evidence="6">
    <location>
        <begin position="171"/>
        <end position="291"/>
    </location>
</feature>
<evidence type="ECO:0000256" key="4">
    <source>
        <dbReference type="PIRSR" id="PIRSR000103-1"/>
    </source>
</evidence>
<dbReference type="PROSITE" id="PS00895">
    <property type="entry name" value="3_HYDROXYISOBUT_DH"/>
    <property type="match status" value="1"/>
</dbReference>
<evidence type="ECO:0000256" key="1">
    <source>
        <dbReference type="ARBA" id="ARBA00009080"/>
    </source>
</evidence>
<dbReference type="PIRSF" id="PIRSF000103">
    <property type="entry name" value="HIBADH"/>
    <property type="match status" value="1"/>
</dbReference>
<sequence length="301" mass="31127">MSATAKKMKVGFIGLGIMGQSMAGHLLDAGHDLNVYNRTRSKAEDLIGRGAVWCDSPGKVAAASDVVITVVGYPRDVEEVYLGPAGIVAHAHEGALLIDMTTSSPDLARRIARAAVTRGMTALDAPVSGGDGGARTGTLTIMAGGSDEGFARARPLFEAMGTTIVHMGAAGAGQHTKMANQIAIASTMLAVSESLAYAEAAGLSLGQVLEVIGTGAASSFLLNGLGPKMVAADYSPGFFVHHFVKDMSIALAECERLGLDLPGLALARRLYQRLVDGGYGEEGTQALYRVYTQLMGVSDAV</sequence>
<gene>
    <name evidence="7" type="ORF">FVF75_10540</name>
</gene>
<dbReference type="Gene3D" id="1.10.1040.10">
    <property type="entry name" value="N-(1-d-carboxylethyl)-l-norvaline Dehydrogenase, domain 2"/>
    <property type="match status" value="1"/>
</dbReference>
<evidence type="ECO:0000259" key="6">
    <source>
        <dbReference type="Pfam" id="PF14833"/>
    </source>
</evidence>
<evidence type="ECO:0000256" key="2">
    <source>
        <dbReference type="ARBA" id="ARBA00023002"/>
    </source>
</evidence>
<proteinExistence type="inferred from homology"/>
<dbReference type="InterPro" id="IPR015815">
    <property type="entry name" value="HIBADH-related"/>
</dbReference>
<organism evidence="7 8">
    <name type="scientific">Maritimibacter fusiformis</name>
    <dbReference type="NCBI Taxonomy" id="2603819"/>
    <lineage>
        <taxon>Bacteria</taxon>
        <taxon>Pseudomonadati</taxon>
        <taxon>Pseudomonadota</taxon>
        <taxon>Alphaproteobacteria</taxon>
        <taxon>Rhodobacterales</taxon>
        <taxon>Roseobacteraceae</taxon>
        <taxon>Maritimibacter</taxon>
    </lineage>
</organism>
<dbReference type="InterPro" id="IPR006115">
    <property type="entry name" value="6PGDH_NADP-bd"/>
</dbReference>
<evidence type="ECO:0000259" key="5">
    <source>
        <dbReference type="Pfam" id="PF03446"/>
    </source>
</evidence>
<keyword evidence="3" id="KW-0520">NAD</keyword>
<dbReference type="InterPro" id="IPR013328">
    <property type="entry name" value="6PGD_dom2"/>
</dbReference>
<dbReference type="Proteomes" id="UP000322080">
    <property type="component" value="Unassembled WGS sequence"/>
</dbReference>
<dbReference type="PANTHER" id="PTHR43060">
    <property type="entry name" value="3-HYDROXYISOBUTYRATE DEHYDROGENASE-LIKE 1, MITOCHONDRIAL-RELATED"/>
    <property type="match status" value="1"/>
</dbReference>
<dbReference type="InterPro" id="IPR002204">
    <property type="entry name" value="3-OH-isobutyrate_DH-rel_CS"/>
</dbReference>
<dbReference type="GO" id="GO:0016491">
    <property type="term" value="F:oxidoreductase activity"/>
    <property type="evidence" value="ECO:0007669"/>
    <property type="project" value="UniProtKB-KW"/>
</dbReference>
<feature type="active site" evidence="4">
    <location>
        <position position="177"/>
    </location>
</feature>
<feature type="domain" description="6-phosphogluconate dehydrogenase NADP-binding" evidence="5">
    <location>
        <begin position="9"/>
        <end position="168"/>
    </location>
</feature>
<dbReference type="InterPro" id="IPR029154">
    <property type="entry name" value="HIBADH-like_NADP-bd"/>
</dbReference>
<dbReference type="Pfam" id="PF14833">
    <property type="entry name" value="NAD_binding_11"/>
    <property type="match status" value="1"/>
</dbReference>
<dbReference type="EMBL" id="VSIY01000007">
    <property type="protein sequence ID" value="TYB81195.1"/>
    <property type="molecule type" value="Genomic_DNA"/>
</dbReference>
<dbReference type="SUPFAM" id="SSF51735">
    <property type="entry name" value="NAD(P)-binding Rossmann-fold domains"/>
    <property type="match status" value="1"/>
</dbReference>
<comment type="caution">
    <text evidence="7">The sequence shown here is derived from an EMBL/GenBank/DDBJ whole genome shotgun (WGS) entry which is preliminary data.</text>
</comment>
<dbReference type="RefSeq" id="WP_148377945.1">
    <property type="nucleotide sequence ID" value="NZ_VSIY01000007.1"/>
</dbReference>
<evidence type="ECO:0000313" key="7">
    <source>
        <dbReference type="EMBL" id="TYB81195.1"/>
    </source>
</evidence>
<dbReference type="AlphaFoldDB" id="A0A5D0RK93"/>
<comment type="similarity">
    <text evidence="1">Belongs to the HIBADH-related family.</text>
</comment>
<protein>
    <submittedName>
        <fullName evidence="7">NAD(P)-dependent oxidoreductase</fullName>
    </submittedName>
</protein>
<dbReference type="Gene3D" id="3.40.50.720">
    <property type="entry name" value="NAD(P)-binding Rossmann-like Domain"/>
    <property type="match status" value="1"/>
</dbReference>